<dbReference type="PANTHER" id="PTHR12652:SF50">
    <property type="entry name" value="PEROXIN 11"/>
    <property type="match status" value="1"/>
</dbReference>
<evidence type="ECO:0000256" key="1">
    <source>
        <dbReference type="ARBA" id="ARBA00022593"/>
    </source>
</evidence>
<gene>
    <name evidence="5" type="ORF">BRENAR_LOCUS4295</name>
</gene>
<reference evidence="5 6" key="1">
    <citation type="submission" date="2018-12" db="EMBL/GenBank/DDBJ databases">
        <authorList>
            <person name="Tiukova I."/>
            <person name="Dainat J."/>
        </authorList>
    </citation>
    <scope>NUCLEOTIDE SEQUENCE [LARGE SCALE GENOMIC DNA]</scope>
</reference>
<dbReference type="OrthoDB" id="411017at2759"/>
<dbReference type="AlphaFoldDB" id="A0A448YRN9"/>
<evidence type="ECO:0000313" key="5">
    <source>
        <dbReference type="EMBL" id="VEU23565.1"/>
    </source>
</evidence>
<accession>A0A448YRN9</accession>
<dbReference type="Proteomes" id="UP000290900">
    <property type="component" value="Unassembled WGS sequence"/>
</dbReference>
<dbReference type="InterPro" id="IPR008733">
    <property type="entry name" value="PEX11"/>
</dbReference>
<dbReference type="Pfam" id="PF05648">
    <property type="entry name" value="PEX11"/>
    <property type="match status" value="1"/>
</dbReference>
<evidence type="ECO:0000256" key="4">
    <source>
        <dbReference type="ARBA" id="ARBA00046271"/>
    </source>
</evidence>
<keyword evidence="6" id="KW-1185">Reference proteome</keyword>
<dbReference type="GO" id="GO:0005778">
    <property type="term" value="C:peroxisomal membrane"/>
    <property type="evidence" value="ECO:0007669"/>
    <property type="project" value="UniProtKB-SubCell"/>
</dbReference>
<name>A0A448YRN9_BRENA</name>
<proteinExistence type="predicted"/>
<dbReference type="PANTHER" id="PTHR12652">
    <property type="entry name" value="PEROXISOMAL BIOGENESIS FACTOR 11"/>
    <property type="match status" value="1"/>
</dbReference>
<protein>
    <submittedName>
        <fullName evidence="5">DEKNAAC104588</fullName>
    </submittedName>
</protein>
<dbReference type="STRING" id="13370.A0A448YRN9"/>
<dbReference type="EMBL" id="CAACVR010000045">
    <property type="protein sequence ID" value="VEU23565.1"/>
    <property type="molecule type" value="Genomic_DNA"/>
</dbReference>
<keyword evidence="3" id="KW-0576">Peroxisome</keyword>
<evidence type="ECO:0000313" key="6">
    <source>
        <dbReference type="Proteomes" id="UP000290900"/>
    </source>
</evidence>
<organism evidence="5 6">
    <name type="scientific">Brettanomyces naardenensis</name>
    <name type="common">Yeast</name>
    <dbReference type="NCBI Taxonomy" id="13370"/>
    <lineage>
        <taxon>Eukaryota</taxon>
        <taxon>Fungi</taxon>
        <taxon>Dikarya</taxon>
        <taxon>Ascomycota</taxon>
        <taxon>Saccharomycotina</taxon>
        <taxon>Pichiomycetes</taxon>
        <taxon>Pichiales</taxon>
        <taxon>Pichiaceae</taxon>
        <taxon>Brettanomyces</taxon>
    </lineage>
</organism>
<evidence type="ECO:0000256" key="3">
    <source>
        <dbReference type="ARBA" id="ARBA00023140"/>
    </source>
</evidence>
<dbReference type="FunCoup" id="A0A448YRN9">
    <property type="interactions" value="238"/>
</dbReference>
<dbReference type="GO" id="GO:0016559">
    <property type="term" value="P:peroxisome fission"/>
    <property type="evidence" value="ECO:0007669"/>
    <property type="project" value="InterPro"/>
</dbReference>
<comment type="subcellular location">
    <subcellularLocation>
        <location evidence="4">Peroxisome membrane</location>
    </subcellularLocation>
</comment>
<dbReference type="InParanoid" id="A0A448YRN9"/>
<evidence type="ECO:0000256" key="2">
    <source>
        <dbReference type="ARBA" id="ARBA00023136"/>
    </source>
</evidence>
<sequence length="247" mass="28451">MDYEKVVYYPPLTKLLAFLDTTAGREKLLRTVQYLVRFLAYNLKDDPVQYLFYKNLQQIFGLSRKPLRFLKFLQNWKSLLIDLNDQLKDSQLRTFEGIKQFGFGVYFVLDAIQWFKLLGFFKGRKQSKLVAKADVYGYRFWLLALTGALLHNLRQLQISSSRRKELQKQSLVSSETGHPIDYPTLMQQEDIKISTTSRDLIKNALDSVIALNGCHIITASEGVVGASGLVTSLMGLRDLWRNTKIKA</sequence>
<keyword evidence="2" id="KW-0472">Membrane</keyword>
<keyword evidence="1" id="KW-0962">Peroxisome biogenesis</keyword>